<keyword evidence="2" id="KW-0732">Signal</keyword>
<dbReference type="AlphaFoldDB" id="A0A182IEM1"/>
<dbReference type="EnsemblMetazoa" id="AARA012048-RA">
    <property type="protein sequence ID" value="AARA012048-PA"/>
    <property type="gene ID" value="AARA012048"/>
</dbReference>
<proteinExistence type="predicted"/>
<evidence type="ECO:0000313" key="4">
    <source>
        <dbReference type="Proteomes" id="UP000075840"/>
    </source>
</evidence>
<evidence type="ECO:0000313" key="3">
    <source>
        <dbReference type="EnsemblMetazoa" id="AARA012048-PA"/>
    </source>
</evidence>
<reference evidence="3" key="1">
    <citation type="submission" date="2022-08" db="UniProtKB">
        <authorList>
            <consortium name="EnsemblMetazoa"/>
        </authorList>
    </citation>
    <scope>IDENTIFICATION</scope>
    <source>
        <strain evidence="3">Dongola</strain>
    </source>
</reference>
<accession>A0A182IEM1</accession>
<feature type="region of interest" description="Disordered" evidence="1">
    <location>
        <begin position="98"/>
        <end position="141"/>
    </location>
</feature>
<dbReference type="VEuPathDB" id="VectorBase:AARA012048"/>
<evidence type="ECO:0000256" key="2">
    <source>
        <dbReference type="SAM" id="SignalP"/>
    </source>
</evidence>
<protein>
    <submittedName>
        <fullName evidence="3">Uncharacterized protein</fullName>
    </submittedName>
</protein>
<keyword evidence="4" id="KW-1185">Reference proteome</keyword>
<feature type="chain" id="PRO_5043411042" evidence="2">
    <location>
        <begin position="22"/>
        <end position="141"/>
    </location>
</feature>
<dbReference type="Proteomes" id="UP000075840">
    <property type="component" value="Unassembled WGS sequence"/>
</dbReference>
<dbReference type="EMBL" id="APCN01005209">
    <property type="status" value="NOT_ANNOTATED_CDS"/>
    <property type="molecule type" value="Genomic_DNA"/>
</dbReference>
<sequence length="141" mass="14836">MLLPGVVLSALCLLLPICGNAIPTPPLPPTRVELIPSMPSSKDTAKLTNHIDLHRAKRNLDIGGILKTIGVGVDVGGPQLNFNAPNVTLDTPLGAIVCPEGGSRSRRDDGGGRRGEAESMEMSEERTERKGGNGLSIKFGF</sequence>
<evidence type="ECO:0000256" key="1">
    <source>
        <dbReference type="SAM" id="MobiDB-lite"/>
    </source>
</evidence>
<feature type="compositionally biased region" description="Basic and acidic residues" evidence="1">
    <location>
        <begin position="103"/>
        <end position="131"/>
    </location>
</feature>
<name>A0A182IEM1_ANOAR</name>
<feature type="signal peptide" evidence="2">
    <location>
        <begin position="1"/>
        <end position="21"/>
    </location>
</feature>
<organism evidence="3 4">
    <name type="scientific">Anopheles arabiensis</name>
    <name type="common">Mosquito</name>
    <dbReference type="NCBI Taxonomy" id="7173"/>
    <lineage>
        <taxon>Eukaryota</taxon>
        <taxon>Metazoa</taxon>
        <taxon>Ecdysozoa</taxon>
        <taxon>Arthropoda</taxon>
        <taxon>Hexapoda</taxon>
        <taxon>Insecta</taxon>
        <taxon>Pterygota</taxon>
        <taxon>Neoptera</taxon>
        <taxon>Endopterygota</taxon>
        <taxon>Diptera</taxon>
        <taxon>Nematocera</taxon>
        <taxon>Culicoidea</taxon>
        <taxon>Culicidae</taxon>
        <taxon>Anophelinae</taxon>
        <taxon>Anopheles</taxon>
    </lineage>
</organism>